<feature type="domain" description="YknX-like beta-barrel" evidence="3">
    <location>
        <begin position="62"/>
        <end position="136"/>
    </location>
</feature>
<evidence type="ECO:0000313" key="4">
    <source>
        <dbReference type="EMBL" id="SVB95487.1"/>
    </source>
</evidence>
<evidence type="ECO:0000256" key="2">
    <source>
        <dbReference type="ARBA" id="ARBA00023054"/>
    </source>
</evidence>
<dbReference type="InterPro" id="IPR050465">
    <property type="entry name" value="UPF0194_transport"/>
</dbReference>
<evidence type="ECO:0000259" key="3">
    <source>
        <dbReference type="Pfam" id="PF25990"/>
    </source>
</evidence>
<sequence>MVRAEVFLENARIALDDTSVRSPIAGTVISRPAEVGQVITSPTSAVGGGTLLMVMADLNKVRVRALIDEIDIGKISLGQEVVIKVSAYREKKFLGIVSKIEPMSKVDQNVTTFPVLIDIENKDNLLLIGMNTDVEIEILNEEVPLALPAGSLRTRKDIASVAPLLGIEKTDLENFLSKRVKGENFDTFIVLKKTKKGVVPVWVKIGKTDLNNVEIKNGIKKSEIVYVLPSEGLIKYQQRFSERIKSRFG</sequence>
<evidence type="ECO:0000256" key="1">
    <source>
        <dbReference type="ARBA" id="ARBA00004196"/>
    </source>
</evidence>
<name>A0A382I8F1_9ZZZZ</name>
<dbReference type="InterPro" id="IPR058636">
    <property type="entry name" value="Beta-barrel_YknX"/>
</dbReference>
<dbReference type="EMBL" id="UINC01065625">
    <property type="protein sequence ID" value="SVB95487.1"/>
    <property type="molecule type" value="Genomic_DNA"/>
</dbReference>
<dbReference type="PANTHER" id="PTHR32347:SF14">
    <property type="entry name" value="EFFLUX SYSTEM COMPONENT YKNX-RELATED"/>
    <property type="match status" value="1"/>
</dbReference>
<proteinExistence type="predicted"/>
<dbReference type="SUPFAM" id="SSF111369">
    <property type="entry name" value="HlyD-like secretion proteins"/>
    <property type="match status" value="1"/>
</dbReference>
<keyword evidence="2" id="KW-0175">Coiled coil</keyword>
<dbReference type="PANTHER" id="PTHR32347">
    <property type="entry name" value="EFFLUX SYSTEM COMPONENT YKNX-RELATED"/>
    <property type="match status" value="1"/>
</dbReference>
<accession>A0A382I8F1</accession>
<dbReference type="AlphaFoldDB" id="A0A382I8F1"/>
<dbReference type="GO" id="GO:0030313">
    <property type="term" value="C:cell envelope"/>
    <property type="evidence" value="ECO:0007669"/>
    <property type="project" value="UniProtKB-SubCell"/>
</dbReference>
<dbReference type="Gene3D" id="2.40.30.170">
    <property type="match status" value="1"/>
</dbReference>
<organism evidence="4">
    <name type="scientific">marine metagenome</name>
    <dbReference type="NCBI Taxonomy" id="408172"/>
    <lineage>
        <taxon>unclassified sequences</taxon>
        <taxon>metagenomes</taxon>
        <taxon>ecological metagenomes</taxon>
    </lineage>
</organism>
<dbReference type="Pfam" id="PF25990">
    <property type="entry name" value="Beta-barrel_YknX"/>
    <property type="match status" value="1"/>
</dbReference>
<protein>
    <recommendedName>
        <fullName evidence="3">YknX-like beta-barrel domain-containing protein</fullName>
    </recommendedName>
</protein>
<reference evidence="4" key="1">
    <citation type="submission" date="2018-05" db="EMBL/GenBank/DDBJ databases">
        <authorList>
            <person name="Lanie J.A."/>
            <person name="Ng W.-L."/>
            <person name="Kazmierczak K.M."/>
            <person name="Andrzejewski T.M."/>
            <person name="Davidsen T.M."/>
            <person name="Wayne K.J."/>
            <person name="Tettelin H."/>
            <person name="Glass J.I."/>
            <person name="Rusch D."/>
            <person name="Podicherti R."/>
            <person name="Tsui H.-C.T."/>
            <person name="Winkler M.E."/>
        </authorList>
    </citation>
    <scope>NUCLEOTIDE SEQUENCE</scope>
</reference>
<gene>
    <name evidence="4" type="ORF">METZ01_LOCUS248341</name>
</gene>
<comment type="subcellular location">
    <subcellularLocation>
        <location evidence="1">Cell envelope</location>
    </subcellularLocation>
</comment>